<accession>A0A3M9NCY4</accession>
<evidence type="ECO:0000313" key="1">
    <source>
        <dbReference type="EMBL" id="RNI35682.1"/>
    </source>
</evidence>
<sequence length="176" mass="20707">MKKIFLYKVYRHSKKLFFLFLVFAIFTLIANAAGFEITPFYVWGMYSEREIKPASYQIYKVTINDKPLDYSTGHFAANRFFLLSPLSYYASLKKSGDPSFTSLKKKLGEKYNFLKPYIFSFENSPESINQFPDWYRRYLEQTTGEKIHSLKVDILNVSWLSNDSITVNSVYNLINE</sequence>
<organism evidence="1 2">
    <name type="scientific">Hanamia caeni</name>
    <dbReference type="NCBI Taxonomy" id="2294116"/>
    <lineage>
        <taxon>Bacteria</taxon>
        <taxon>Pseudomonadati</taxon>
        <taxon>Bacteroidota</taxon>
        <taxon>Chitinophagia</taxon>
        <taxon>Chitinophagales</taxon>
        <taxon>Chitinophagaceae</taxon>
        <taxon>Hanamia</taxon>
    </lineage>
</organism>
<dbReference type="RefSeq" id="WP_123120962.1">
    <property type="nucleotide sequence ID" value="NZ_RJJR01000009.1"/>
</dbReference>
<name>A0A3M9NCY4_9BACT</name>
<keyword evidence="2" id="KW-1185">Reference proteome</keyword>
<evidence type="ECO:0000313" key="2">
    <source>
        <dbReference type="Proteomes" id="UP000267223"/>
    </source>
</evidence>
<protein>
    <submittedName>
        <fullName evidence="1">Uncharacterized protein</fullName>
    </submittedName>
</protein>
<dbReference type="EMBL" id="RJJR01000009">
    <property type="protein sequence ID" value="RNI35682.1"/>
    <property type="molecule type" value="Genomic_DNA"/>
</dbReference>
<dbReference type="AlphaFoldDB" id="A0A3M9NCY4"/>
<proteinExistence type="predicted"/>
<gene>
    <name evidence="1" type="ORF">EFY79_12010</name>
</gene>
<comment type="caution">
    <text evidence="1">The sequence shown here is derived from an EMBL/GenBank/DDBJ whole genome shotgun (WGS) entry which is preliminary data.</text>
</comment>
<dbReference type="OrthoDB" id="674110at2"/>
<dbReference type="Proteomes" id="UP000267223">
    <property type="component" value="Unassembled WGS sequence"/>
</dbReference>
<reference evidence="1 2" key="1">
    <citation type="submission" date="2018-11" db="EMBL/GenBank/DDBJ databases">
        <title>Draft genome sequence of Ferruginibacter sp. BO-59.</title>
        <authorList>
            <person name="Im W.T."/>
        </authorList>
    </citation>
    <scope>NUCLEOTIDE SEQUENCE [LARGE SCALE GENOMIC DNA]</scope>
    <source>
        <strain evidence="1 2">BO-59</strain>
    </source>
</reference>